<protein>
    <recommendedName>
        <fullName evidence="2">7TM GPCR serpentine receptor class x (Srx) domain-containing protein</fullName>
    </recommendedName>
</protein>
<proteinExistence type="predicted"/>
<feature type="transmembrane region" description="Helical" evidence="1">
    <location>
        <begin position="45"/>
        <end position="68"/>
    </location>
</feature>
<sequence>MEHMALSVWDHQLAAGAIFAISFVGCIANWIVATFTQKLPSMRNSFGLLMTSQSTGEAVLCTIFAFYYSPMVFL</sequence>
<keyword evidence="1" id="KW-1133">Transmembrane helix</keyword>
<dbReference type="EMBL" id="KN610722">
    <property type="protein sequence ID" value="KHJ77479.1"/>
    <property type="molecule type" value="Genomic_DNA"/>
</dbReference>
<dbReference type="OrthoDB" id="5849384at2759"/>
<keyword evidence="1" id="KW-0812">Transmembrane</keyword>
<evidence type="ECO:0000313" key="3">
    <source>
        <dbReference type="EMBL" id="KHJ77479.1"/>
    </source>
</evidence>
<dbReference type="PANTHER" id="PTHR23017">
    <property type="entry name" value="SERPENTINE RECEPTOR, CLASS X"/>
    <property type="match status" value="1"/>
</dbReference>
<dbReference type="Proteomes" id="UP000053660">
    <property type="component" value="Unassembled WGS sequence"/>
</dbReference>
<gene>
    <name evidence="3" type="ORF">OESDEN_22901</name>
</gene>
<evidence type="ECO:0000256" key="1">
    <source>
        <dbReference type="SAM" id="Phobius"/>
    </source>
</evidence>
<organism evidence="3 4">
    <name type="scientific">Oesophagostomum dentatum</name>
    <name type="common">Nodular worm</name>
    <dbReference type="NCBI Taxonomy" id="61180"/>
    <lineage>
        <taxon>Eukaryota</taxon>
        <taxon>Metazoa</taxon>
        <taxon>Ecdysozoa</taxon>
        <taxon>Nematoda</taxon>
        <taxon>Chromadorea</taxon>
        <taxon>Rhabditida</taxon>
        <taxon>Rhabditina</taxon>
        <taxon>Rhabditomorpha</taxon>
        <taxon>Strongyloidea</taxon>
        <taxon>Strongylidae</taxon>
        <taxon>Oesophagostomum</taxon>
    </lineage>
</organism>
<evidence type="ECO:0000259" key="2">
    <source>
        <dbReference type="Pfam" id="PF10328"/>
    </source>
</evidence>
<feature type="domain" description="7TM GPCR serpentine receptor class x (Srx)" evidence="2">
    <location>
        <begin position="19"/>
        <end position="74"/>
    </location>
</feature>
<name>A0A0B1RXS1_OESDE</name>
<dbReference type="AlphaFoldDB" id="A0A0B1RXS1"/>
<accession>A0A0B1RXS1</accession>
<evidence type="ECO:0000313" key="4">
    <source>
        <dbReference type="Proteomes" id="UP000053660"/>
    </source>
</evidence>
<keyword evidence="4" id="KW-1185">Reference proteome</keyword>
<keyword evidence="1" id="KW-0472">Membrane</keyword>
<dbReference type="PANTHER" id="PTHR23017:SF44">
    <property type="entry name" value="G-PROTEIN COUPLED RECEPTORS FAMILY 1 PROFILE DOMAIN-CONTAINING PROTEIN"/>
    <property type="match status" value="1"/>
</dbReference>
<reference evidence="3 4" key="1">
    <citation type="submission" date="2014-03" db="EMBL/GenBank/DDBJ databases">
        <title>Draft genome of the hookworm Oesophagostomum dentatum.</title>
        <authorList>
            <person name="Mitreva M."/>
        </authorList>
    </citation>
    <scope>NUCLEOTIDE SEQUENCE [LARGE SCALE GENOMIC DNA]</scope>
    <source>
        <strain evidence="3 4">OD-Hann</strain>
    </source>
</reference>
<dbReference type="Pfam" id="PF10328">
    <property type="entry name" value="7TM_GPCR_Srx"/>
    <property type="match status" value="1"/>
</dbReference>
<feature type="transmembrane region" description="Helical" evidence="1">
    <location>
        <begin position="12"/>
        <end position="33"/>
    </location>
</feature>
<dbReference type="InterPro" id="IPR019430">
    <property type="entry name" value="7TM_GPCR_serpentine_rcpt_Srx"/>
</dbReference>